<dbReference type="InterPro" id="IPR012349">
    <property type="entry name" value="Split_barrel_FMN-bd"/>
</dbReference>
<dbReference type="Pfam" id="PF01243">
    <property type="entry name" value="PNPOx_N"/>
    <property type="match status" value="1"/>
</dbReference>
<organism evidence="3 4">
    <name type="scientific">Streptomyces boncukensis</name>
    <dbReference type="NCBI Taxonomy" id="2711219"/>
    <lineage>
        <taxon>Bacteria</taxon>
        <taxon>Bacillati</taxon>
        <taxon>Actinomycetota</taxon>
        <taxon>Actinomycetes</taxon>
        <taxon>Kitasatosporales</taxon>
        <taxon>Streptomycetaceae</taxon>
        <taxon>Streptomyces</taxon>
    </lineage>
</organism>
<dbReference type="Proteomes" id="UP000477722">
    <property type="component" value="Unassembled WGS sequence"/>
</dbReference>
<comment type="caution">
    <text evidence="3">The sequence shown here is derived from an EMBL/GenBank/DDBJ whole genome shotgun (WGS) entry which is preliminary data.</text>
</comment>
<sequence length="134" mass="14856">MGDLSTDPGPALRKRLAAERNVWLCTVRPDGSAHVTPVWFVYRDSRWWIGVDGDSVKAGNVRADPRVSLALEDGRSPVVAEGEVSLLPDGFPPGVLRVFAEKYGWDPTARTRPGVPRVLLSVRVRRWLLRGTAR</sequence>
<reference evidence="3 4" key="1">
    <citation type="submission" date="2020-02" db="EMBL/GenBank/DDBJ databases">
        <title>Whole-genome analyses of novel actinobacteria.</title>
        <authorList>
            <person name="Sahin N."/>
            <person name="Tatar D."/>
        </authorList>
    </citation>
    <scope>NUCLEOTIDE SEQUENCE [LARGE SCALE GENOMIC DNA]</scope>
    <source>
        <strain evidence="3 4">SB3404</strain>
    </source>
</reference>
<evidence type="ECO:0000313" key="4">
    <source>
        <dbReference type="Proteomes" id="UP000477722"/>
    </source>
</evidence>
<dbReference type="GO" id="GO:0005829">
    <property type="term" value="C:cytosol"/>
    <property type="evidence" value="ECO:0007669"/>
    <property type="project" value="TreeGrafter"/>
</dbReference>
<evidence type="ECO:0000259" key="2">
    <source>
        <dbReference type="Pfam" id="PF01243"/>
    </source>
</evidence>
<keyword evidence="1" id="KW-0560">Oxidoreductase</keyword>
<dbReference type="RefSeq" id="WP_165300069.1">
    <property type="nucleotide sequence ID" value="NZ_JAAKZZ010000192.1"/>
</dbReference>
<dbReference type="InterPro" id="IPR011576">
    <property type="entry name" value="Pyridox_Oxase_N"/>
</dbReference>
<accession>A0A6G4WZH2</accession>
<dbReference type="EMBL" id="JAAKZZ010000192">
    <property type="protein sequence ID" value="NGO70403.1"/>
    <property type="molecule type" value="Genomic_DNA"/>
</dbReference>
<dbReference type="SUPFAM" id="SSF50475">
    <property type="entry name" value="FMN-binding split barrel"/>
    <property type="match status" value="1"/>
</dbReference>
<keyword evidence="4" id="KW-1185">Reference proteome</keyword>
<gene>
    <name evidence="3" type="ORF">G5C65_19015</name>
</gene>
<dbReference type="AlphaFoldDB" id="A0A6G4WZH2"/>
<dbReference type="Gene3D" id="2.30.110.10">
    <property type="entry name" value="Electron Transport, Fmn-binding Protein, Chain A"/>
    <property type="match status" value="1"/>
</dbReference>
<dbReference type="GO" id="GO:0016627">
    <property type="term" value="F:oxidoreductase activity, acting on the CH-CH group of donors"/>
    <property type="evidence" value="ECO:0007669"/>
    <property type="project" value="TreeGrafter"/>
</dbReference>
<name>A0A6G4WZH2_9ACTN</name>
<dbReference type="InterPro" id="IPR052019">
    <property type="entry name" value="F420H2_bilvrd_red/Heme_oxyg"/>
</dbReference>
<evidence type="ECO:0000313" key="3">
    <source>
        <dbReference type="EMBL" id="NGO70403.1"/>
    </source>
</evidence>
<evidence type="ECO:0000256" key="1">
    <source>
        <dbReference type="ARBA" id="ARBA00023002"/>
    </source>
</evidence>
<protein>
    <submittedName>
        <fullName evidence="3">Pyridoxamine 5'-phosphate oxidase</fullName>
    </submittedName>
</protein>
<feature type="domain" description="Pyridoxamine 5'-phosphate oxidase N-terminal" evidence="2">
    <location>
        <begin position="10"/>
        <end position="128"/>
    </location>
</feature>
<dbReference type="PANTHER" id="PTHR35176">
    <property type="entry name" value="HEME OXYGENASE HI_0854-RELATED"/>
    <property type="match status" value="1"/>
</dbReference>
<proteinExistence type="predicted"/>
<dbReference type="PANTHER" id="PTHR35176:SF6">
    <property type="entry name" value="HEME OXYGENASE HI_0854-RELATED"/>
    <property type="match status" value="1"/>
</dbReference>
<dbReference type="GO" id="GO:0070967">
    <property type="term" value="F:coenzyme F420 binding"/>
    <property type="evidence" value="ECO:0007669"/>
    <property type="project" value="TreeGrafter"/>
</dbReference>